<comment type="caution">
    <text evidence="11">The sequence shown here is derived from an EMBL/GenBank/DDBJ whole genome shotgun (WGS) entry which is preliminary data.</text>
</comment>
<keyword evidence="7 8" id="KW-0998">Cell outer membrane</keyword>
<dbReference type="OrthoDB" id="9760333at2"/>
<evidence type="ECO:0000313" key="11">
    <source>
        <dbReference type="EMBL" id="OAS23004.1"/>
    </source>
</evidence>
<dbReference type="EMBL" id="LWHQ01000036">
    <property type="protein sequence ID" value="OAS23004.1"/>
    <property type="molecule type" value="Genomic_DNA"/>
</dbReference>
<dbReference type="AlphaFoldDB" id="A0A179S7P7"/>
<feature type="signal peptide" evidence="9">
    <location>
        <begin position="1"/>
        <end position="20"/>
    </location>
</feature>
<gene>
    <name evidence="11" type="ORF">A5481_17835</name>
</gene>
<dbReference type="GO" id="GO:0009279">
    <property type="term" value="C:cell outer membrane"/>
    <property type="evidence" value="ECO:0007669"/>
    <property type="project" value="UniProtKB-SubCell"/>
</dbReference>
<dbReference type="SUPFAM" id="SSF56935">
    <property type="entry name" value="Porins"/>
    <property type="match status" value="1"/>
</dbReference>
<name>A0A179S7P7_9HYPH</name>
<comment type="similarity">
    <text evidence="8">Belongs to the TonB-dependent receptor family.</text>
</comment>
<keyword evidence="6 8" id="KW-0472">Membrane</keyword>
<dbReference type="PROSITE" id="PS52016">
    <property type="entry name" value="TONB_DEPENDENT_REC_3"/>
    <property type="match status" value="1"/>
</dbReference>
<evidence type="ECO:0000256" key="8">
    <source>
        <dbReference type="PROSITE-ProRule" id="PRU01360"/>
    </source>
</evidence>
<dbReference type="Gene3D" id="2.40.170.20">
    <property type="entry name" value="TonB-dependent receptor, beta-barrel domain"/>
    <property type="match status" value="1"/>
</dbReference>
<comment type="subcellular location">
    <subcellularLocation>
        <location evidence="1 8">Cell outer membrane</location>
        <topology evidence="1 8">Multi-pass membrane protein</topology>
    </subcellularLocation>
</comment>
<dbReference type="InterPro" id="IPR039426">
    <property type="entry name" value="TonB-dep_rcpt-like"/>
</dbReference>
<keyword evidence="4 8" id="KW-0812">Transmembrane</keyword>
<feature type="chain" id="PRO_5008105721" description="TonB-dependent receptor plug domain-containing protein" evidence="9">
    <location>
        <begin position="21"/>
        <end position="464"/>
    </location>
</feature>
<dbReference type="PANTHER" id="PTHR30069">
    <property type="entry name" value="TONB-DEPENDENT OUTER MEMBRANE RECEPTOR"/>
    <property type="match status" value="1"/>
</dbReference>
<keyword evidence="5 9" id="KW-0732">Signal</keyword>
<evidence type="ECO:0000313" key="12">
    <source>
        <dbReference type="Proteomes" id="UP000078316"/>
    </source>
</evidence>
<evidence type="ECO:0000256" key="1">
    <source>
        <dbReference type="ARBA" id="ARBA00004571"/>
    </source>
</evidence>
<dbReference type="Pfam" id="PF07715">
    <property type="entry name" value="Plug"/>
    <property type="match status" value="1"/>
</dbReference>
<dbReference type="InterPro" id="IPR012910">
    <property type="entry name" value="Plug_dom"/>
</dbReference>
<evidence type="ECO:0000256" key="9">
    <source>
        <dbReference type="SAM" id="SignalP"/>
    </source>
</evidence>
<protein>
    <recommendedName>
        <fullName evidence="10">TonB-dependent receptor plug domain-containing protein</fullName>
    </recommendedName>
</protein>
<dbReference type="InterPro" id="IPR037066">
    <property type="entry name" value="Plug_dom_sf"/>
</dbReference>
<evidence type="ECO:0000256" key="5">
    <source>
        <dbReference type="ARBA" id="ARBA00022729"/>
    </source>
</evidence>
<evidence type="ECO:0000259" key="10">
    <source>
        <dbReference type="Pfam" id="PF07715"/>
    </source>
</evidence>
<dbReference type="STRING" id="427683.A5481_17835"/>
<dbReference type="GO" id="GO:0044718">
    <property type="term" value="P:siderophore transmembrane transport"/>
    <property type="evidence" value="ECO:0007669"/>
    <property type="project" value="TreeGrafter"/>
</dbReference>
<evidence type="ECO:0000256" key="6">
    <source>
        <dbReference type="ARBA" id="ARBA00023136"/>
    </source>
</evidence>
<dbReference type="GO" id="GO:0015344">
    <property type="term" value="F:siderophore uptake transmembrane transporter activity"/>
    <property type="evidence" value="ECO:0007669"/>
    <property type="project" value="TreeGrafter"/>
</dbReference>
<evidence type="ECO:0000256" key="3">
    <source>
        <dbReference type="ARBA" id="ARBA00022452"/>
    </source>
</evidence>
<keyword evidence="3 8" id="KW-1134">Transmembrane beta strand</keyword>
<accession>A0A179S7P7</accession>
<organism evidence="11 12">
    <name type="scientific">Methylobacterium platani</name>
    <dbReference type="NCBI Taxonomy" id="427683"/>
    <lineage>
        <taxon>Bacteria</taxon>
        <taxon>Pseudomonadati</taxon>
        <taxon>Pseudomonadota</taxon>
        <taxon>Alphaproteobacteria</taxon>
        <taxon>Hyphomicrobiales</taxon>
        <taxon>Methylobacteriaceae</taxon>
        <taxon>Methylobacterium</taxon>
    </lineage>
</organism>
<keyword evidence="2 8" id="KW-0813">Transport</keyword>
<dbReference type="Proteomes" id="UP000078316">
    <property type="component" value="Unassembled WGS sequence"/>
</dbReference>
<dbReference type="Gene3D" id="2.170.130.10">
    <property type="entry name" value="TonB-dependent receptor, plug domain"/>
    <property type="match status" value="1"/>
</dbReference>
<proteinExistence type="inferred from homology"/>
<evidence type="ECO:0000256" key="2">
    <source>
        <dbReference type="ARBA" id="ARBA00022448"/>
    </source>
</evidence>
<sequence>MKARKLAATLPFLILSAASARGQTIDYTAAEQMLGEPVTTSVTGKPQRASDVPANLEIVTADQIRRSGAISIPEVLRFVTGLDVRRYGQLNFAVGIRGYNTALNPRVLVLLDGRQVYSDDYGTTAWPLIPVALSEIRQIEIIKGPSAALYGFNAVSGVINIVTYDPLRDRQNTARTAGGTQNQAYGEVVATGQTPDAVGVRLSAKGFRGDEFRGLPPGVTDQPRSGTAALDLRARLAPGIEWTLSGSAGSLTTATYSDIGLYQPLSNDNASLRSKLSVDTELGLLQLDAYHNRNNLQVAGISPQSWRQDVSVVQASDVFKWGADHTFRIGAEYRNNTIASNRSFSGTLGYQIGAGSAMWEWQILPDLSLTNAVRVDALSLKHDGPQVTIPGVGPLYRDVTLVEPSFNSGVVYRATELDTVRLTAGRAVQLPSLLNFGFTASIGPLVIAGDPGLRPSAVTNAEIA</sequence>
<dbReference type="RefSeq" id="WP_048433656.1">
    <property type="nucleotide sequence ID" value="NZ_LWHQ01000036.1"/>
</dbReference>
<dbReference type="InterPro" id="IPR036942">
    <property type="entry name" value="Beta-barrel_TonB_sf"/>
</dbReference>
<evidence type="ECO:0000256" key="4">
    <source>
        <dbReference type="ARBA" id="ARBA00022692"/>
    </source>
</evidence>
<feature type="domain" description="TonB-dependent receptor plug" evidence="10">
    <location>
        <begin position="49"/>
        <end position="158"/>
    </location>
</feature>
<evidence type="ECO:0000256" key="7">
    <source>
        <dbReference type="ARBA" id="ARBA00023237"/>
    </source>
</evidence>
<dbReference type="PANTHER" id="PTHR30069:SF29">
    <property type="entry name" value="HEMOGLOBIN AND HEMOGLOBIN-HAPTOGLOBIN-BINDING PROTEIN 1-RELATED"/>
    <property type="match status" value="1"/>
</dbReference>
<reference evidence="11 12" key="1">
    <citation type="submission" date="2016-04" db="EMBL/GenBank/DDBJ databases">
        <authorList>
            <person name="Evans L.H."/>
            <person name="Alamgir A."/>
            <person name="Owens N."/>
            <person name="Weber N.D."/>
            <person name="Virtaneva K."/>
            <person name="Barbian K."/>
            <person name="Babar A."/>
            <person name="Rosenke K."/>
        </authorList>
    </citation>
    <scope>NUCLEOTIDE SEQUENCE [LARGE SCALE GENOMIC DNA]</scope>
    <source>
        <strain evidence="11 12">PMB02</strain>
    </source>
</reference>